<accession>A0ABS9ZWB8</accession>
<evidence type="ECO:0008006" key="3">
    <source>
        <dbReference type="Google" id="ProtNLM"/>
    </source>
</evidence>
<protein>
    <recommendedName>
        <fullName evidence="3">Outer membrane protein beta-barrel domain-containing protein</fullName>
    </recommendedName>
</protein>
<dbReference type="RefSeq" id="WP_243361221.1">
    <property type="nucleotide sequence ID" value="NZ_JALGBH010000002.1"/>
</dbReference>
<evidence type="ECO:0000313" key="2">
    <source>
        <dbReference type="Proteomes" id="UP001165460"/>
    </source>
</evidence>
<reference evidence="1" key="1">
    <citation type="submission" date="2022-03" db="EMBL/GenBank/DDBJ databases">
        <authorList>
            <person name="Woo C.Y."/>
        </authorList>
    </citation>
    <scope>NUCLEOTIDE SEQUENCE</scope>
    <source>
        <strain evidence="1">CYS-01</strain>
    </source>
</reference>
<keyword evidence="2" id="KW-1185">Reference proteome</keyword>
<name>A0ABS9ZWB8_9SPHI</name>
<evidence type="ECO:0000313" key="1">
    <source>
        <dbReference type="EMBL" id="MCJ0742601.1"/>
    </source>
</evidence>
<comment type="caution">
    <text evidence="1">The sequence shown here is derived from an EMBL/GenBank/DDBJ whole genome shotgun (WGS) entry which is preliminary data.</text>
</comment>
<dbReference type="Proteomes" id="UP001165460">
    <property type="component" value="Unassembled WGS sequence"/>
</dbReference>
<gene>
    <name evidence="1" type="ORF">MMF97_07755</name>
</gene>
<sequence>MKFIRTVSLLSILFFFFCTVKIKAQTYMGLGAEMLLPSGNASNVSAIGLGASAKLEVTVKSNIALTGSIGFSNFFGRNYFGSKLQSIHAFPLKGGVKYYPTAGVYFEGQLGVALSGSDNTKNSFIWSPGLGTLLKSKTNNNLIDLGLRYEAWTVKNPNNETQLKSTNFGFMALRAAYNFNM</sequence>
<proteinExistence type="predicted"/>
<dbReference type="EMBL" id="JALGBH010000002">
    <property type="protein sequence ID" value="MCJ0742601.1"/>
    <property type="molecule type" value="Genomic_DNA"/>
</dbReference>
<organism evidence="1 2">
    <name type="scientific">Pedobacter montanisoli</name>
    <dbReference type="NCBI Taxonomy" id="2923277"/>
    <lineage>
        <taxon>Bacteria</taxon>
        <taxon>Pseudomonadati</taxon>
        <taxon>Bacteroidota</taxon>
        <taxon>Sphingobacteriia</taxon>
        <taxon>Sphingobacteriales</taxon>
        <taxon>Sphingobacteriaceae</taxon>
        <taxon>Pedobacter</taxon>
    </lineage>
</organism>